<protein>
    <submittedName>
        <fullName evidence="1">Uncharacterized protein</fullName>
    </submittedName>
</protein>
<proteinExistence type="predicted"/>
<dbReference type="EMBL" id="BK016063">
    <property type="protein sequence ID" value="DAF92262.1"/>
    <property type="molecule type" value="Genomic_DNA"/>
</dbReference>
<reference evidence="1" key="1">
    <citation type="journal article" date="2021" name="Proc. Natl. Acad. Sci. U.S.A.">
        <title>A Catalog of Tens of Thousands of Viruses from Human Metagenomes Reveals Hidden Associations with Chronic Diseases.</title>
        <authorList>
            <person name="Tisza M.J."/>
            <person name="Buck C.B."/>
        </authorList>
    </citation>
    <scope>NUCLEOTIDE SEQUENCE</scope>
    <source>
        <strain evidence="1">CtgN495</strain>
    </source>
</reference>
<name>A0A8S5UD11_9CAUD</name>
<accession>A0A8S5UD11</accession>
<organism evidence="1">
    <name type="scientific">Siphoviridae sp. ctgN495</name>
    <dbReference type="NCBI Taxonomy" id="2825608"/>
    <lineage>
        <taxon>Viruses</taxon>
        <taxon>Duplodnaviria</taxon>
        <taxon>Heunggongvirae</taxon>
        <taxon>Uroviricota</taxon>
        <taxon>Caudoviricetes</taxon>
    </lineage>
</organism>
<sequence>MTAILNSAGSECKIDTLFALYGGNLNGYLYSVEISFKA</sequence>
<evidence type="ECO:0000313" key="1">
    <source>
        <dbReference type="EMBL" id="DAF92262.1"/>
    </source>
</evidence>